<dbReference type="PANTHER" id="PTHR48081">
    <property type="entry name" value="AB HYDROLASE SUPERFAMILY PROTEIN C4A8.06C"/>
    <property type="match status" value="1"/>
</dbReference>
<keyword evidence="2" id="KW-0812">Transmembrane</keyword>
<dbReference type="InterPro" id="IPR029058">
    <property type="entry name" value="AB_hydrolase_fold"/>
</dbReference>
<keyword evidence="2" id="KW-1133">Transmembrane helix</keyword>
<name>A0A319EJK3_ASPSB</name>
<gene>
    <name evidence="3" type="ORF">BO78DRAFT_404235</name>
</gene>
<feature type="transmembrane region" description="Helical" evidence="2">
    <location>
        <begin position="29"/>
        <end position="47"/>
    </location>
</feature>
<evidence type="ECO:0000313" key="4">
    <source>
        <dbReference type="Proteomes" id="UP000248423"/>
    </source>
</evidence>
<dbReference type="EMBL" id="KZ826322">
    <property type="protein sequence ID" value="PYI10457.1"/>
    <property type="molecule type" value="Genomic_DNA"/>
</dbReference>
<dbReference type="InterPro" id="IPR050300">
    <property type="entry name" value="GDXG_lipolytic_enzyme"/>
</dbReference>
<protein>
    <recommendedName>
        <fullName evidence="5">Alpha/beta hydrolase fold-3 domain-containing protein</fullName>
    </recommendedName>
</protein>
<dbReference type="SUPFAM" id="SSF53474">
    <property type="entry name" value="alpha/beta-Hydrolases"/>
    <property type="match status" value="1"/>
</dbReference>
<keyword evidence="1" id="KW-0378">Hydrolase</keyword>
<evidence type="ECO:0000256" key="1">
    <source>
        <dbReference type="ARBA" id="ARBA00022801"/>
    </source>
</evidence>
<evidence type="ECO:0000256" key="2">
    <source>
        <dbReference type="SAM" id="Phobius"/>
    </source>
</evidence>
<dbReference type="VEuPathDB" id="FungiDB:BO78DRAFT_404235"/>
<sequence>MLYLLQSPVEGQGQGQPCPPTVRRKKTWLLLYFLSGAYCILALSGHFSHVGAIIEELKVHAVELLRYSIETLEKQPSNIILQGDTSGAHLALSVLSHISHPHPTVPCLALTEGLAGALLLSPWIDFRTHFTSFSARALELWSRKYIGDNNTDPYIYPALAPGVLVDSIVGLVKTIKFHAQPIVDFDWG</sequence>
<keyword evidence="2" id="KW-0472">Membrane</keyword>
<dbReference type="OrthoDB" id="2152029at2759"/>
<dbReference type="STRING" id="1448318.A0A319EJK3"/>
<dbReference type="Proteomes" id="UP000248423">
    <property type="component" value="Unassembled WGS sequence"/>
</dbReference>
<proteinExistence type="predicted"/>
<dbReference type="AlphaFoldDB" id="A0A319EJK3"/>
<accession>A0A319EJK3</accession>
<keyword evidence="4" id="KW-1185">Reference proteome</keyword>
<dbReference type="PANTHER" id="PTHR48081:SF31">
    <property type="entry name" value="STERYL ACETYL HYDROLASE MUG81-RELATED"/>
    <property type="match status" value="1"/>
</dbReference>
<evidence type="ECO:0008006" key="5">
    <source>
        <dbReference type="Google" id="ProtNLM"/>
    </source>
</evidence>
<evidence type="ECO:0000313" key="3">
    <source>
        <dbReference type="EMBL" id="PYI10457.1"/>
    </source>
</evidence>
<dbReference type="GO" id="GO:0016787">
    <property type="term" value="F:hydrolase activity"/>
    <property type="evidence" value="ECO:0007669"/>
    <property type="project" value="UniProtKB-KW"/>
</dbReference>
<dbReference type="Gene3D" id="3.40.50.1820">
    <property type="entry name" value="alpha/beta hydrolase"/>
    <property type="match status" value="1"/>
</dbReference>
<organism evidence="3 4">
    <name type="scientific">Aspergillus sclerotiicarbonarius (strain CBS 121057 / IBT 28362)</name>
    <dbReference type="NCBI Taxonomy" id="1448318"/>
    <lineage>
        <taxon>Eukaryota</taxon>
        <taxon>Fungi</taxon>
        <taxon>Dikarya</taxon>
        <taxon>Ascomycota</taxon>
        <taxon>Pezizomycotina</taxon>
        <taxon>Eurotiomycetes</taxon>
        <taxon>Eurotiomycetidae</taxon>
        <taxon>Eurotiales</taxon>
        <taxon>Aspergillaceae</taxon>
        <taxon>Aspergillus</taxon>
        <taxon>Aspergillus subgen. Circumdati</taxon>
    </lineage>
</organism>
<reference evidence="3 4" key="1">
    <citation type="submission" date="2018-02" db="EMBL/GenBank/DDBJ databases">
        <title>The genomes of Aspergillus section Nigri reveals drivers in fungal speciation.</title>
        <authorList>
            <consortium name="DOE Joint Genome Institute"/>
            <person name="Vesth T.C."/>
            <person name="Nybo J."/>
            <person name="Theobald S."/>
            <person name="Brandl J."/>
            <person name="Frisvad J.C."/>
            <person name="Nielsen K.F."/>
            <person name="Lyhne E.K."/>
            <person name="Kogle M.E."/>
            <person name="Kuo A."/>
            <person name="Riley R."/>
            <person name="Clum A."/>
            <person name="Nolan M."/>
            <person name="Lipzen A."/>
            <person name="Salamov A."/>
            <person name="Henrissat B."/>
            <person name="Wiebenga A."/>
            <person name="De vries R.P."/>
            <person name="Grigoriev I.V."/>
            <person name="Mortensen U.H."/>
            <person name="Andersen M.R."/>
            <person name="Baker S.E."/>
        </authorList>
    </citation>
    <scope>NUCLEOTIDE SEQUENCE [LARGE SCALE GENOMIC DNA]</scope>
    <source>
        <strain evidence="3 4">CBS 121057</strain>
    </source>
</reference>